<dbReference type="AlphaFoldDB" id="K0IMD9"/>
<reference evidence="1 2" key="1">
    <citation type="journal article" date="2012" name="Environ. Microbiol.">
        <title>The genome of the ammonia-oxidizing Candidatus Nitrososphaera gargensis: insights into metabolic versatility and environmental adaptations.</title>
        <authorList>
            <person name="Spang A."/>
            <person name="Poehlein A."/>
            <person name="Offre P."/>
            <person name="Zumbragel S."/>
            <person name="Haider S."/>
            <person name="Rychlik N."/>
            <person name="Nowka B."/>
            <person name="Schmeisser C."/>
            <person name="Lebedeva E.V."/>
            <person name="Rattei T."/>
            <person name="Bohm C."/>
            <person name="Schmid M."/>
            <person name="Galushko A."/>
            <person name="Hatzenpichler R."/>
            <person name="Weinmaier T."/>
            <person name="Daniel R."/>
            <person name="Schleper C."/>
            <person name="Spieck E."/>
            <person name="Streit W."/>
            <person name="Wagner M."/>
        </authorList>
    </citation>
    <scope>NUCLEOTIDE SEQUENCE [LARGE SCALE GENOMIC DNA]</scope>
    <source>
        <strain evidence="2">Ga9.2</strain>
    </source>
</reference>
<evidence type="ECO:0000313" key="1">
    <source>
        <dbReference type="EMBL" id="AFU60182.1"/>
    </source>
</evidence>
<proteinExistence type="predicted"/>
<protein>
    <submittedName>
        <fullName evidence="1">Uncharacterized protein</fullName>
    </submittedName>
</protein>
<keyword evidence="2" id="KW-1185">Reference proteome</keyword>
<dbReference type="HOGENOM" id="CLU_3094237_0_0_2"/>
<evidence type="ECO:0000313" key="2">
    <source>
        <dbReference type="Proteomes" id="UP000008037"/>
    </source>
</evidence>
<accession>K0IMD9</accession>
<dbReference type="Proteomes" id="UP000008037">
    <property type="component" value="Chromosome"/>
</dbReference>
<gene>
    <name evidence="1" type="ordered locus">Ngar_c32670</name>
</gene>
<dbReference type="STRING" id="1237085.Ngar_c32670"/>
<dbReference type="BioCyc" id="CNIT1237085:G1324-3267-MONOMER"/>
<sequence>MENCKNISECNRIQHNFVNPNIALEGKIPAQAAALKMRGWNELLRLALSKQ</sequence>
<dbReference type="EMBL" id="CP002408">
    <property type="protein sequence ID" value="AFU60182.1"/>
    <property type="molecule type" value="Genomic_DNA"/>
</dbReference>
<organism evidence="1 2">
    <name type="scientific">Nitrososphaera gargensis (strain Ga9.2)</name>
    <dbReference type="NCBI Taxonomy" id="1237085"/>
    <lineage>
        <taxon>Archaea</taxon>
        <taxon>Nitrososphaerota</taxon>
        <taxon>Nitrososphaeria</taxon>
        <taxon>Nitrososphaerales</taxon>
        <taxon>Nitrososphaeraceae</taxon>
        <taxon>Nitrososphaera</taxon>
    </lineage>
</organism>
<dbReference type="InParanoid" id="K0IMD9"/>
<dbReference type="KEGG" id="nga:Ngar_c32670"/>
<name>K0IMD9_NITGG</name>